<dbReference type="InterPro" id="IPR051606">
    <property type="entry name" value="Polyketide_Oxido-like"/>
</dbReference>
<evidence type="ECO:0000313" key="2">
    <source>
        <dbReference type="EMBL" id="AIQ66655.1"/>
    </source>
</evidence>
<dbReference type="CDD" id="cd05244">
    <property type="entry name" value="BVR-B_like_SDR_a"/>
    <property type="match status" value="1"/>
</dbReference>
<dbReference type="Pfam" id="PF13460">
    <property type="entry name" value="NAD_binding_10"/>
    <property type="match status" value="1"/>
</dbReference>
<reference evidence="2 3" key="1">
    <citation type="submission" date="2014-08" db="EMBL/GenBank/DDBJ databases">
        <title>Comparative genomics of the Paenibacillus odorifer group.</title>
        <authorList>
            <person name="den Bakker H.C."/>
            <person name="Tsai Y.-C."/>
            <person name="Martin N."/>
            <person name="Korlach J."/>
            <person name="Wiedmann M."/>
        </authorList>
    </citation>
    <scope>NUCLEOTIDE SEQUENCE [LARGE SCALE GENOMIC DNA]</scope>
    <source>
        <strain evidence="2 3">DSM 15220</strain>
    </source>
</reference>
<dbReference type="InterPro" id="IPR036291">
    <property type="entry name" value="NAD(P)-bd_dom_sf"/>
</dbReference>
<evidence type="ECO:0000313" key="3">
    <source>
        <dbReference type="Proteomes" id="UP000029500"/>
    </source>
</evidence>
<dbReference type="PANTHER" id="PTHR43355:SF2">
    <property type="entry name" value="FLAVIN REDUCTASE (NADPH)"/>
    <property type="match status" value="1"/>
</dbReference>
<dbReference type="Proteomes" id="UP000029500">
    <property type="component" value="Chromosome"/>
</dbReference>
<proteinExistence type="predicted"/>
<dbReference type="EMBL" id="CP009287">
    <property type="protein sequence ID" value="AIQ66655.1"/>
    <property type="molecule type" value="Genomic_DNA"/>
</dbReference>
<dbReference type="InterPro" id="IPR016040">
    <property type="entry name" value="NAD(P)-bd_dom"/>
</dbReference>
<gene>
    <name evidence="2" type="ORF">PGRAT_02550</name>
</gene>
<evidence type="ECO:0000259" key="1">
    <source>
        <dbReference type="Pfam" id="PF13460"/>
    </source>
</evidence>
<dbReference type="KEGG" id="pgm:PGRAT_02550"/>
<dbReference type="Gene3D" id="3.40.50.720">
    <property type="entry name" value="NAD(P)-binding Rossmann-like Domain"/>
    <property type="match status" value="1"/>
</dbReference>
<dbReference type="HOGENOM" id="CLU_025711_3_1_9"/>
<name>A0A089M2M6_9BACL</name>
<dbReference type="SUPFAM" id="SSF51735">
    <property type="entry name" value="NAD(P)-binding Rossmann-fold domains"/>
    <property type="match status" value="1"/>
</dbReference>
<accession>A0A089M2M6</accession>
<dbReference type="PANTHER" id="PTHR43355">
    <property type="entry name" value="FLAVIN REDUCTASE (NADPH)"/>
    <property type="match status" value="1"/>
</dbReference>
<keyword evidence="3" id="KW-1185">Reference proteome</keyword>
<dbReference type="RefSeq" id="WP_025707391.1">
    <property type="nucleotide sequence ID" value="NZ_CP009287.1"/>
</dbReference>
<dbReference type="eggNOG" id="COG2910">
    <property type="taxonomic scope" value="Bacteria"/>
</dbReference>
<dbReference type="GO" id="GO:0016646">
    <property type="term" value="F:oxidoreductase activity, acting on the CH-NH group of donors, NAD or NADP as acceptor"/>
    <property type="evidence" value="ECO:0007669"/>
    <property type="project" value="TreeGrafter"/>
</dbReference>
<feature type="domain" description="NAD(P)-binding" evidence="1">
    <location>
        <begin position="7"/>
        <end position="196"/>
    </location>
</feature>
<dbReference type="STRING" id="189425.PGRAT_02550"/>
<protein>
    <submittedName>
        <fullName evidence="2">3-beta hydroxysteroid dehydrogenase</fullName>
    </submittedName>
</protein>
<dbReference type="AlphaFoldDB" id="A0A089M2M6"/>
<dbReference type="OrthoDB" id="9785372at2"/>
<organism evidence="2 3">
    <name type="scientific">Paenibacillus graminis</name>
    <dbReference type="NCBI Taxonomy" id="189425"/>
    <lineage>
        <taxon>Bacteria</taxon>
        <taxon>Bacillati</taxon>
        <taxon>Bacillota</taxon>
        <taxon>Bacilli</taxon>
        <taxon>Bacillales</taxon>
        <taxon>Paenibacillaceae</taxon>
        <taxon>Paenibacillus</taxon>
    </lineage>
</organism>
<sequence>MDVVVFGATGTIGRAIVQEALNRKHEVTAVVRNPASLELEHERLQVIVADILDPVAVAEAVRGHEEVISAFGPAAGRENDLVRAAESLLEGMQAVGLKRLLVIGGAGTLKTESGEWLMDTPGFPGKFRLLAEAHGHAYEIYSASSLDYTYLSPPAVIRPGRRTGQFRIGLDRLVVDEDGDSSISVEDFAVAVIDELEEGNFSRSRFTVGY</sequence>